<dbReference type="AlphaFoldDB" id="A0AAD6SQL7"/>
<protein>
    <submittedName>
        <fullName evidence="2">Uncharacterized protein</fullName>
    </submittedName>
</protein>
<dbReference type="Proteomes" id="UP001218188">
    <property type="component" value="Unassembled WGS sequence"/>
</dbReference>
<evidence type="ECO:0000313" key="3">
    <source>
        <dbReference type="Proteomes" id="UP001218188"/>
    </source>
</evidence>
<dbReference type="EMBL" id="JARJCM010000088">
    <property type="protein sequence ID" value="KAJ7030685.1"/>
    <property type="molecule type" value="Genomic_DNA"/>
</dbReference>
<feature type="compositionally biased region" description="Polar residues" evidence="1">
    <location>
        <begin position="308"/>
        <end position="317"/>
    </location>
</feature>
<feature type="compositionally biased region" description="Low complexity" evidence="1">
    <location>
        <begin position="276"/>
        <end position="299"/>
    </location>
</feature>
<organism evidence="2 3">
    <name type="scientific">Mycena alexandri</name>
    <dbReference type="NCBI Taxonomy" id="1745969"/>
    <lineage>
        <taxon>Eukaryota</taxon>
        <taxon>Fungi</taxon>
        <taxon>Dikarya</taxon>
        <taxon>Basidiomycota</taxon>
        <taxon>Agaricomycotina</taxon>
        <taxon>Agaricomycetes</taxon>
        <taxon>Agaricomycetidae</taxon>
        <taxon>Agaricales</taxon>
        <taxon>Marasmiineae</taxon>
        <taxon>Mycenaceae</taxon>
        <taxon>Mycena</taxon>
    </lineage>
</organism>
<accession>A0AAD6SQL7</accession>
<feature type="compositionally biased region" description="Low complexity" evidence="1">
    <location>
        <begin position="212"/>
        <end position="222"/>
    </location>
</feature>
<feature type="region of interest" description="Disordered" evidence="1">
    <location>
        <begin position="142"/>
        <end position="384"/>
    </location>
</feature>
<evidence type="ECO:0000256" key="1">
    <source>
        <dbReference type="SAM" id="MobiDB-lite"/>
    </source>
</evidence>
<comment type="caution">
    <text evidence="2">The sequence shown here is derived from an EMBL/GenBank/DDBJ whole genome shotgun (WGS) entry which is preliminary data.</text>
</comment>
<feature type="compositionally biased region" description="Basic residues" evidence="1">
    <location>
        <begin position="200"/>
        <end position="211"/>
    </location>
</feature>
<sequence>MIPDVLNALAAPPTDFVPCFVPEHLGDNFLSHAHFSSRRNKTYWLLMGPLREGVYSLKVDCMRAKAQLGLTQESAVAVASLDVWSDVVALWAKYCFHRHRKCVSHPTACVRGCPTHSRQVVAETLRNLQRGATVKEEIAVKKENTKKEEGGVSSRPTVKQEWSPAVKLEASPAVKRESGRMATKRKAELQSPSVPDTLPRRGRRRPPRARKAPILSYTGSTSADDDGSVDSDFFFLPDSPTPSERKKAAAAATSGGDNNAAATVAEDGGIASASGPPTRATSPTMSSASSLSVSSFPAPNADAKGKQRAQSNMASSASRHERASTAMTDGAAPNEESISRAPLPNVSRAPVPVVPVSRADPSAAVSSISRAAVDQRDREQGPSRGDIFYVSARGAVHHSRTRAFADIQAGPLQPVVGYDAAMTYADNLVRNGGGAKRDEPEA</sequence>
<gene>
    <name evidence="2" type="ORF">C8F04DRAFT_1263588</name>
</gene>
<keyword evidence="3" id="KW-1185">Reference proteome</keyword>
<evidence type="ECO:0000313" key="2">
    <source>
        <dbReference type="EMBL" id="KAJ7030685.1"/>
    </source>
</evidence>
<feature type="compositionally biased region" description="Low complexity" evidence="1">
    <location>
        <begin position="346"/>
        <end position="372"/>
    </location>
</feature>
<name>A0AAD6SQL7_9AGAR</name>
<proteinExistence type="predicted"/>
<reference evidence="2" key="1">
    <citation type="submission" date="2023-03" db="EMBL/GenBank/DDBJ databases">
        <title>Massive genome expansion in bonnet fungi (Mycena s.s.) driven by repeated elements and novel gene families across ecological guilds.</title>
        <authorList>
            <consortium name="Lawrence Berkeley National Laboratory"/>
            <person name="Harder C.B."/>
            <person name="Miyauchi S."/>
            <person name="Viragh M."/>
            <person name="Kuo A."/>
            <person name="Thoen E."/>
            <person name="Andreopoulos B."/>
            <person name="Lu D."/>
            <person name="Skrede I."/>
            <person name="Drula E."/>
            <person name="Henrissat B."/>
            <person name="Morin E."/>
            <person name="Kohler A."/>
            <person name="Barry K."/>
            <person name="LaButti K."/>
            <person name="Morin E."/>
            <person name="Salamov A."/>
            <person name="Lipzen A."/>
            <person name="Mereny Z."/>
            <person name="Hegedus B."/>
            <person name="Baldrian P."/>
            <person name="Stursova M."/>
            <person name="Weitz H."/>
            <person name="Taylor A."/>
            <person name="Grigoriev I.V."/>
            <person name="Nagy L.G."/>
            <person name="Martin F."/>
            <person name="Kauserud H."/>
        </authorList>
    </citation>
    <scope>NUCLEOTIDE SEQUENCE</scope>
    <source>
        <strain evidence="2">CBHHK200</strain>
    </source>
</reference>